<dbReference type="InterPro" id="IPR036523">
    <property type="entry name" value="SurE-like_sf"/>
</dbReference>
<sequence length="325" mass="33822">MSRPRILVSNDDGINAPGIKALVGELVKANFADVYVCAPSGERSAQSHAITLGRYLSCVPADPVPGVVEAYAVDGTPADSVMLALCSPVFQDITFDLVLSGINRGDNCGLHVIYSGTVGAAREAACKGIPAMALSLDNHLARKPDDYALSASLALPLVRAMLGLLPGQAAAAAPAADGQQQEGQPAGRRPPAASLRGVVVNVNFPIGQGQLLQGMYLARQSIACVFPAFREVREAPGPHLAEIDEHTPNSRVFRNYAGVVQEDQDEGGDAWALKNGWISVTPLSLLSHIPDQLDARTGSIRGALSEVVTRAAAEAGMACGGVSKL</sequence>
<dbReference type="Pfam" id="PF01975">
    <property type="entry name" value="SurE"/>
    <property type="match status" value="1"/>
</dbReference>
<dbReference type="PANTHER" id="PTHR30457">
    <property type="entry name" value="5'-NUCLEOTIDASE SURE"/>
    <property type="match status" value="1"/>
</dbReference>
<evidence type="ECO:0000313" key="5">
    <source>
        <dbReference type="EMBL" id="GFR42531.1"/>
    </source>
</evidence>
<keyword evidence="3" id="KW-0378">Hydrolase</keyword>
<name>A0AAD3HJ66_9CHLO</name>
<dbReference type="GO" id="GO:0008252">
    <property type="term" value="F:nucleotidase activity"/>
    <property type="evidence" value="ECO:0007669"/>
    <property type="project" value="InterPro"/>
</dbReference>
<evidence type="ECO:0000313" key="6">
    <source>
        <dbReference type="Proteomes" id="UP001054857"/>
    </source>
</evidence>
<comment type="caution">
    <text evidence="5">The sequence shown here is derived from an EMBL/GenBank/DDBJ whole genome shotgun (WGS) entry which is preliminary data.</text>
</comment>
<dbReference type="AlphaFoldDB" id="A0AAD3HJ66"/>
<dbReference type="NCBIfam" id="TIGR00087">
    <property type="entry name" value="surE"/>
    <property type="match status" value="1"/>
</dbReference>
<dbReference type="InterPro" id="IPR030048">
    <property type="entry name" value="SurE"/>
</dbReference>
<organism evidence="5 6">
    <name type="scientific">Astrephomene gubernaculifera</name>
    <dbReference type="NCBI Taxonomy" id="47775"/>
    <lineage>
        <taxon>Eukaryota</taxon>
        <taxon>Viridiplantae</taxon>
        <taxon>Chlorophyta</taxon>
        <taxon>core chlorophytes</taxon>
        <taxon>Chlorophyceae</taxon>
        <taxon>CS clade</taxon>
        <taxon>Chlamydomonadales</taxon>
        <taxon>Astrephomenaceae</taxon>
        <taxon>Astrephomene</taxon>
    </lineage>
</organism>
<dbReference type="EMBL" id="BMAR01000003">
    <property type="protein sequence ID" value="GFR42531.1"/>
    <property type="molecule type" value="Genomic_DNA"/>
</dbReference>
<gene>
    <name evidence="5" type="ORF">Agub_g3431</name>
</gene>
<evidence type="ECO:0000259" key="4">
    <source>
        <dbReference type="Pfam" id="PF01975"/>
    </source>
</evidence>
<accession>A0AAD3HJ66</accession>
<evidence type="ECO:0000256" key="1">
    <source>
        <dbReference type="ARBA" id="ARBA00011062"/>
    </source>
</evidence>
<reference evidence="5 6" key="1">
    <citation type="journal article" date="2021" name="Sci. Rep.">
        <title>Genome sequencing of the multicellular alga Astrephomene provides insights into convergent evolution of germ-soma differentiation.</title>
        <authorList>
            <person name="Yamashita S."/>
            <person name="Yamamoto K."/>
            <person name="Matsuzaki R."/>
            <person name="Suzuki S."/>
            <person name="Yamaguchi H."/>
            <person name="Hirooka S."/>
            <person name="Minakuchi Y."/>
            <person name="Miyagishima S."/>
            <person name="Kawachi M."/>
            <person name="Toyoda A."/>
            <person name="Nozaki H."/>
        </authorList>
    </citation>
    <scope>NUCLEOTIDE SEQUENCE [LARGE SCALE GENOMIC DNA]</scope>
    <source>
        <strain evidence="5 6">NIES-4017</strain>
    </source>
</reference>
<protein>
    <recommendedName>
        <fullName evidence="4">Survival protein SurE-like phosphatase/nucleotidase domain-containing protein</fullName>
    </recommendedName>
</protein>
<proteinExistence type="inferred from homology"/>
<dbReference type="InterPro" id="IPR002828">
    <property type="entry name" value="SurE-like_Pase/nucleotidase"/>
</dbReference>
<dbReference type="HAMAP" id="MF_00060">
    <property type="entry name" value="SurE"/>
    <property type="match status" value="1"/>
</dbReference>
<keyword evidence="6" id="KW-1185">Reference proteome</keyword>
<feature type="domain" description="Survival protein SurE-like phosphatase/nucleotidase" evidence="4">
    <location>
        <begin position="6"/>
        <end position="221"/>
    </location>
</feature>
<dbReference type="PANTHER" id="PTHR30457:SF0">
    <property type="entry name" value="PHOSPHATASE, PUTATIVE (AFU_ORTHOLOGUE AFUA_4G01070)-RELATED"/>
    <property type="match status" value="1"/>
</dbReference>
<dbReference type="GO" id="GO:0046872">
    <property type="term" value="F:metal ion binding"/>
    <property type="evidence" value="ECO:0007669"/>
    <property type="project" value="UniProtKB-KW"/>
</dbReference>
<evidence type="ECO:0000256" key="2">
    <source>
        <dbReference type="ARBA" id="ARBA00022723"/>
    </source>
</evidence>
<dbReference type="SUPFAM" id="SSF64167">
    <property type="entry name" value="SurE-like"/>
    <property type="match status" value="1"/>
</dbReference>
<keyword evidence="2" id="KW-0479">Metal-binding</keyword>
<dbReference type="Proteomes" id="UP001054857">
    <property type="component" value="Unassembled WGS sequence"/>
</dbReference>
<dbReference type="Gene3D" id="3.40.1210.10">
    <property type="entry name" value="Survival protein SurE-like phosphatase/nucleotidase"/>
    <property type="match status" value="1"/>
</dbReference>
<comment type="similarity">
    <text evidence="1">Belongs to the SurE nucleotidase family.</text>
</comment>
<evidence type="ECO:0000256" key="3">
    <source>
        <dbReference type="ARBA" id="ARBA00022801"/>
    </source>
</evidence>